<sequence>MGVKWVLDVSDLNVHWCKPYLTEAPFIIVIMKQIYAIGSDGERRPPYYNEVSVAIATGLLIAAIHV</sequence>
<dbReference type="GO" id="GO:0016491">
    <property type="term" value="F:oxidoreductase activity"/>
    <property type="evidence" value="ECO:0007669"/>
    <property type="project" value="UniProtKB-KW"/>
</dbReference>
<proteinExistence type="inferred from homology"/>
<dbReference type="InterPro" id="IPR050627">
    <property type="entry name" value="Nitroreductase/BluB"/>
</dbReference>
<evidence type="ECO:0000313" key="7">
    <source>
        <dbReference type="WBParaSite" id="ASIM_0000945901-mRNA-1"/>
    </source>
</evidence>
<keyword evidence="2" id="KW-0285">Flavoprotein</keyword>
<dbReference type="SUPFAM" id="SSF55469">
    <property type="entry name" value="FMN-dependent nitroreductase-like"/>
    <property type="match status" value="1"/>
</dbReference>
<dbReference type="PANTHER" id="PTHR23026:SF90">
    <property type="entry name" value="IODOTYROSINE DEIODINASE 1"/>
    <property type="match status" value="1"/>
</dbReference>
<dbReference type="GO" id="GO:0005886">
    <property type="term" value="C:plasma membrane"/>
    <property type="evidence" value="ECO:0007669"/>
    <property type="project" value="TreeGrafter"/>
</dbReference>
<dbReference type="Gene3D" id="3.40.109.10">
    <property type="entry name" value="NADH Oxidase"/>
    <property type="match status" value="1"/>
</dbReference>
<evidence type="ECO:0000313" key="6">
    <source>
        <dbReference type="Proteomes" id="UP000267096"/>
    </source>
</evidence>
<keyword evidence="3" id="KW-0288">FMN</keyword>
<organism evidence="7">
    <name type="scientific">Anisakis simplex</name>
    <name type="common">Herring worm</name>
    <dbReference type="NCBI Taxonomy" id="6269"/>
    <lineage>
        <taxon>Eukaryota</taxon>
        <taxon>Metazoa</taxon>
        <taxon>Ecdysozoa</taxon>
        <taxon>Nematoda</taxon>
        <taxon>Chromadorea</taxon>
        <taxon>Rhabditida</taxon>
        <taxon>Spirurina</taxon>
        <taxon>Ascaridomorpha</taxon>
        <taxon>Ascaridoidea</taxon>
        <taxon>Anisakidae</taxon>
        <taxon>Anisakis</taxon>
        <taxon>Anisakis simplex complex</taxon>
    </lineage>
</organism>
<evidence type="ECO:0000313" key="5">
    <source>
        <dbReference type="EMBL" id="VDK37628.1"/>
    </source>
</evidence>
<dbReference type="AlphaFoldDB" id="A0A0M3JP66"/>
<evidence type="ECO:0000256" key="2">
    <source>
        <dbReference type="ARBA" id="ARBA00022630"/>
    </source>
</evidence>
<evidence type="ECO:0000256" key="3">
    <source>
        <dbReference type="ARBA" id="ARBA00022643"/>
    </source>
</evidence>
<evidence type="ECO:0000256" key="4">
    <source>
        <dbReference type="ARBA" id="ARBA00023002"/>
    </source>
</evidence>
<comment type="similarity">
    <text evidence="1">Belongs to the nitroreductase family.</text>
</comment>
<dbReference type="Proteomes" id="UP000267096">
    <property type="component" value="Unassembled WGS sequence"/>
</dbReference>
<evidence type="ECO:0000256" key="1">
    <source>
        <dbReference type="ARBA" id="ARBA00007118"/>
    </source>
</evidence>
<name>A0A0M3JP66_ANISI</name>
<dbReference type="InterPro" id="IPR000415">
    <property type="entry name" value="Nitroreductase-like"/>
</dbReference>
<keyword evidence="6" id="KW-1185">Reference proteome</keyword>
<dbReference type="WBParaSite" id="ASIM_0000945901-mRNA-1">
    <property type="protein sequence ID" value="ASIM_0000945901-mRNA-1"/>
    <property type="gene ID" value="ASIM_0000945901"/>
</dbReference>
<dbReference type="PANTHER" id="PTHR23026">
    <property type="entry name" value="NADPH NITROREDUCTASE"/>
    <property type="match status" value="1"/>
</dbReference>
<reference evidence="5 6" key="2">
    <citation type="submission" date="2018-11" db="EMBL/GenBank/DDBJ databases">
        <authorList>
            <consortium name="Pathogen Informatics"/>
        </authorList>
    </citation>
    <scope>NUCLEOTIDE SEQUENCE [LARGE SCALE GENOMIC DNA]</scope>
</reference>
<gene>
    <name evidence="5" type="ORF">ASIM_LOCUS9201</name>
</gene>
<accession>A0A0M3JP66</accession>
<dbReference type="EMBL" id="UYRR01027321">
    <property type="protein sequence ID" value="VDK37628.1"/>
    <property type="molecule type" value="Genomic_DNA"/>
</dbReference>
<dbReference type="GO" id="GO:0006570">
    <property type="term" value="P:tyrosine metabolic process"/>
    <property type="evidence" value="ECO:0007669"/>
    <property type="project" value="TreeGrafter"/>
</dbReference>
<protein>
    <submittedName>
        <fullName evidence="7">Iodotyrosine dehalogenase 1 (inferred by orthology to a human protein)</fullName>
    </submittedName>
</protein>
<reference evidence="7" key="1">
    <citation type="submission" date="2017-02" db="UniProtKB">
        <authorList>
            <consortium name="WormBaseParasite"/>
        </authorList>
    </citation>
    <scope>IDENTIFICATION</scope>
</reference>
<dbReference type="OrthoDB" id="41362at2759"/>
<keyword evidence="4" id="KW-0560">Oxidoreductase</keyword>